<dbReference type="AlphaFoldDB" id="A0A345DB78"/>
<name>A0A345DB78_9BURK</name>
<reference evidence="2" key="1">
    <citation type="submission" date="2018-07" db="EMBL/GenBank/DDBJ databases">
        <authorList>
            <person name="Kim H."/>
        </authorList>
    </citation>
    <scope>NUCLEOTIDE SEQUENCE [LARGE SCALE GENOMIC DNA]</scope>
    <source>
        <strain evidence="2">F02</strain>
    </source>
</reference>
<evidence type="ECO:0000313" key="2">
    <source>
        <dbReference type="Proteomes" id="UP000252182"/>
    </source>
</evidence>
<dbReference type="Proteomes" id="UP000252182">
    <property type="component" value="Chromosome"/>
</dbReference>
<dbReference type="KEGG" id="hyf:DTO96_101347"/>
<proteinExistence type="predicted"/>
<dbReference type="EMBL" id="CP031124">
    <property type="protein sequence ID" value="AXF85616.1"/>
    <property type="molecule type" value="Genomic_DNA"/>
</dbReference>
<gene>
    <name evidence="1" type="ORF">DTO96_101347</name>
</gene>
<keyword evidence="2" id="KW-1185">Reference proteome</keyword>
<evidence type="ECO:0000313" key="1">
    <source>
        <dbReference type="EMBL" id="AXF85616.1"/>
    </source>
</evidence>
<dbReference type="OrthoDB" id="8591913at2"/>
<sequence>MDKNDKIALLTNQLEDDLVERFGTLLGSSALSKALGYSSVDALRQSITRATVPVPVFKLPNRKGYFAFSKDVAIWLAQQYELTRNSNE</sequence>
<organism evidence="1 2">
    <name type="scientific">Ephemeroptericola cinctiostellae</name>
    <dbReference type="NCBI Taxonomy" id="2268024"/>
    <lineage>
        <taxon>Bacteria</taxon>
        <taxon>Pseudomonadati</taxon>
        <taxon>Pseudomonadota</taxon>
        <taxon>Betaproteobacteria</taxon>
        <taxon>Burkholderiales</taxon>
        <taxon>Burkholderiaceae</taxon>
        <taxon>Ephemeroptericola</taxon>
    </lineage>
</organism>
<dbReference type="RefSeq" id="WP_114562793.1">
    <property type="nucleotide sequence ID" value="NZ_CP031124.1"/>
</dbReference>
<accession>A0A345DB78</accession>
<protein>
    <recommendedName>
        <fullName evidence="3">Pyocin activator protein PrtN</fullName>
    </recommendedName>
</protein>
<evidence type="ECO:0008006" key="3">
    <source>
        <dbReference type="Google" id="ProtNLM"/>
    </source>
</evidence>